<evidence type="ECO:0000256" key="1">
    <source>
        <dbReference type="SAM" id="MobiDB-lite"/>
    </source>
</evidence>
<feature type="region of interest" description="Disordered" evidence="1">
    <location>
        <begin position="137"/>
        <end position="163"/>
    </location>
</feature>
<organism evidence="2">
    <name type="scientific">Chromera velia CCMP2878</name>
    <dbReference type="NCBI Taxonomy" id="1169474"/>
    <lineage>
        <taxon>Eukaryota</taxon>
        <taxon>Sar</taxon>
        <taxon>Alveolata</taxon>
        <taxon>Colpodellida</taxon>
        <taxon>Chromeraceae</taxon>
        <taxon>Chromera</taxon>
    </lineage>
</organism>
<proteinExistence type="predicted"/>
<reference evidence="2" key="1">
    <citation type="submission" date="2014-11" db="EMBL/GenBank/DDBJ databases">
        <authorList>
            <person name="Otto D Thomas"/>
            <person name="Naeem Raeece"/>
        </authorList>
    </citation>
    <scope>NUCLEOTIDE SEQUENCE</scope>
</reference>
<evidence type="ECO:0000313" key="2">
    <source>
        <dbReference type="EMBL" id="CEM44953.1"/>
    </source>
</evidence>
<accession>A0A0G4HLI3</accession>
<feature type="non-terminal residue" evidence="2">
    <location>
        <position position="326"/>
    </location>
</feature>
<evidence type="ECO:0008006" key="3">
    <source>
        <dbReference type="Google" id="ProtNLM"/>
    </source>
</evidence>
<dbReference type="AlphaFoldDB" id="A0A0G4HLI3"/>
<sequence length="326" mass="35655">MDCLSIDLVQRLSWWLSFEDLCRLSRVQRAFRSLPSEPCTLKFLDLDSGSTRTRISVQIQESTEAATKVNSSPTVPPNRRTPLQPTVVSAAAALTKLLERLPQTTRRKVLREVEGIALDCRGERRNQVMQWLLETAEGTETGTAEKNELSSTEAGKAPGRRIGTFPTGGLRLRSIRLTNLPSLSGLSLALVERSVSSLRHLTVKTSSGVAPPLSSTTPVVSLPEGLTLDSFVLVLSGLMERVDLRLKGQFRCKRLAAFCDSGGILKLLCHLLRKNGEEGEESAHMTKGGGKGIVDAEKWENIQQPGCDVCQLLLVSVDTRPILSEV</sequence>
<gene>
    <name evidence="2" type="ORF">Cvel_7343</name>
</gene>
<name>A0A0G4HLI3_9ALVE</name>
<protein>
    <recommendedName>
        <fullName evidence="3">F-box domain-containing protein</fullName>
    </recommendedName>
</protein>
<dbReference type="EMBL" id="CDMZ01003058">
    <property type="protein sequence ID" value="CEM44953.1"/>
    <property type="molecule type" value="Genomic_DNA"/>
</dbReference>